<keyword evidence="1" id="KW-0812">Transmembrane</keyword>
<organism evidence="2">
    <name type="scientific">Candidatus Heimdallarchaeum endolithica</name>
    <dbReference type="NCBI Taxonomy" id="2876572"/>
    <lineage>
        <taxon>Archaea</taxon>
        <taxon>Promethearchaeati</taxon>
        <taxon>Candidatus Heimdallarchaeota</taxon>
        <taxon>Candidatus Heimdallarchaeia (ex Rinke et al. 2021) (nom. nud.)</taxon>
        <taxon>Candidatus Heimdallarchaeales</taxon>
        <taxon>Candidatus Heimdallarchaeaceae</taxon>
        <taxon>Candidatus Heimdallarchaeum</taxon>
    </lineage>
</organism>
<dbReference type="EMBL" id="CP084167">
    <property type="protein sequence ID" value="UJG43487.1"/>
    <property type="molecule type" value="Genomic_DNA"/>
</dbReference>
<evidence type="ECO:0000313" key="2">
    <source>
        <dbReference type="EMBL" id="UJG43487.1"/>
    </source>
</evidence>
<protein>
    <submittedName>
        <fullName evidence="2">Uncharacterized protein</fullName>
    </submittedName>
</protein>
<sequence length="59" mass="6458">MLTFYGFIRVVAVGVVWKYIGAIGVLFSGTPKTIITGLGFFASLFSMGFASQRYSKNQL</sequence>
<accession>A0A9Y1BR94</accession>
<keyword evidence="1" id="KW-0472">Membrane</keyword>
<dbReference type="Proteomes" id="UP001200513">
    <property type="component" value="Chromosome"/>
</dbReference>
<gene>
    <name evidence="2" type="ORF">K9W46_14100</name>
</gene>
<reference evidence="2" key="1">
    <citation type="journal article" date="2022" name="Nat. Microbiol.">
        <title>Unique mobile elements and scalable gene flow at the prokaryote-eukaryote boundary revealed by circularized Asgard archaea genomes.</title>
        <authorList>
            <person name="Wu F."/>
            <person name="Speth D.R."/>
            <person name="Philosof A."/>
            <person name="Cremiere A."/>
            <person name="Narayanan A."/>
            <person name="Barco R.A."/>
            <person name="Connon S.A."/>
            <person name="Amend J.P."/>
            <person name="Antoshechkin I.A."/>
            <person name="Orphan V.J."/>
        </authorList>
    </citation>
    <scope>NUCLEOTIDE SEQUENCE</scope>
    <source>
        <strain evidence="2">PR6</strain>
    </source>
</reference>
<feature type="transmembrane region" description="Helical" evidence="1">
    <location>
        <begin position="7"/>
        <end position="27"/>
    </location>
</feature>
<feature type="transmembrane region" description="Helical" evidence="1">
    <location>
        <begin position="33"/>
        <end position="50"/>
    </location>
</feature>
<proteinExistence type="predicted"/>
<keyword evidence="1" id="KW-1133">Transmembrane helix</keyword>
<name>A0A9Y1BR94_9ARCH</name>
<evidence type="ECO:0000256" key="1">
    <source>
        <dbReference type="SAM" id="Phobius"/>
    </source>
</evidence>
<dbReference type="AlphaFoldDB" id="A0A9Y1BR94"/>